<dbReference type="EMBL" id="JAGSOY010000007">
    <property type="protein sequence ID" value="MBU2710455.1"/>
    <property type="molecule type" value="Genomic_DNA"/>
</dbReference>
<keyword evidence="1" id="KW-1133">Transmembrane helix</keyword>
<gene>
    <name evidence="2" type="ORF">KCG35_05245</name>
</gene>
<dbReference type="RefSeq" id="WP_215818617.1">
    <property type="nucleotide sequence ID" value="NZ_JAGSOY010000007.1"/>
</dbReference>
<feature type="transmembrane region" description="Helical" evidence="1">
    <location>
        <begin position="9"/>
        <end position="30"/>
    </location>
</feature>
<evidence type="ECO:0000313" key="3">
    <source>
        <dbReference type="Proteomes" id="UP000690515"/>
    </source>
</evidence>
<keyword evidence="3" id="KW-1185">Reference proteome</keyword>
<comment type="caution">
    <text evidence="2">The sequence shown here is derived from an EMBL/GenBank/DDBJ whole genome shotgun (WGS) entry which is preliminary data.</text>
</comment>
<keyword evidence="1" id="KW-0472">Membrane</keyword>
<name>A0ABS5Z8Z3_9GAMM</name>
<organism evidence="2 3">
    <name type="scientific">Zooshikella harenae</name>
    <dbReference type="NCBI Taxonomy" id="2827238"/>
    <lineage>
        <taxon>Bacteria</taxon>
        <taxon>Pseudomonadati</taxon>
        <taxon>Pseudomonadota</taxon>
        <taxon>Gammaproteobacteria</taxon>
        <taxon>Oceanospirillales</taxon>
        <taxon>Zooshikellaceae</taxon>
        <taxon>Zooshikella</taxon>
    </lineage>
</organism>
<sequence length="293" mass="32694">MVLFRISRLVLAQHVSLIVCSLSVILLFIQTSSPEILITLPIIIIAQVLGIVDQMRSHYYQRSPLKNTTKASPTALKLFSFNKLCQFFSKKTSDQTAFDNLTMAIFSLSKNKTLTPLNRYASFLFKHFNLVNQQDSIAQAVNSIKPGENTLLSIPTCQTTLPILTTLIPPPSVHIDSSPATEHKVISIVPIPAQLKKVQQDTSLQLLRFIKHELINITTPISSLSEVLVILIHKLPTTPKPITDDVTLQNTSTLQDILLAADTIQKSTTQLKTFTKNLNSQDFLDKFMSTTKQ</sequence>
<evidence type="ECO:0000256" key="1">
    <source>
        <dbReference type="SAM" id="Phobius"/>
    </source>
</evidence>
<reference evidence="2 3" key="1">
    <citation type="submission" date="2021-04" db="EMBL/GenBank/DDBJ databases">
        <authorList>
            <person name="Pira H."/>
            <person name="Risdian C."/>
            <person name="Wink J."/>
        </authorList>
    </citation>
    <scope>NUCLEOTIDE SEQUENCE [LARGE SCALE GENOMIC DNA]</scope>
    <source>
        <strain evidence="2 3">WH53</strain>
    </source>
</reference>
<keyword evidence="1" id="KW-0812">Transmembrane</keyword>
<evidence type="ECO:0000313" key="2">
    <source>
        <dbReference type="EMBL" id="MBU2710455.1"/>
    </source>
</evidence>
<accession>A0ABS5Z8Z3</accession>
<dbReference type="Proteomes" id="UP000690515">
    <property type="component" value="Unassembled WGS sequence"/>
</dbReference>
<feature type="transmembrane region" description="Helical" evidence="1">
    <location>
        <begin position="36"/>
        <end position="52"/>
    </location>
</feature>
<proteinExistence type="predicted"/>
<protein>
    <submittedName>
        <fullName evidence="2">Uncharacterized protein</fullName>
    </submittedName>
</protein>